<evidence type="ECO:0000313" key="2">
    <source>
        <dbReference type="EMBL" id="AXG81842.1"/>
    </source>
</evidence>
<dbReference type="PANTHER" id="PTHR46865">
    <property type="entry name" value="OXIDOREDUCTASE-RELATED"/>
    <property type="match status" value="1"/>
</dbReference>
<evidence type="ECO:0000259" key="1">
    <source>
        <dbReference type="Pfam" id="PF01494"/>
    </source>
</evidence>
<dbReference type="PANTHER" id="PTHR46865:SF8">
    <property type="entry name" value="POSSIBLE OXIDOREDUCTASE"/>
    <property type="match status" value="1"/>
</dbReference>
<keyword evidence="3" id="KW-1185">Reference proteome</keyword>
<dbReference type="OrthoDB" id="4293235at2"/>
<gene>
    <name evidence="2" type="ORF">DVK44_33555</name>
</gene>
<dbReference type="Pfam" id="PF01494">
    <property type="entry name" value="FAD_binding_3"/>
    <property type="match status" value="1"/>
</dbReference>
<proteinExistence type="predicted"/>
<dbReference type="KEGG" id="spad:DVK44_33555"/>
<dbReference type="InterPro" id="IPR051704">
    <property type="entry name" value="FAD_aromatic-hydroxylase"/>
</dbReference>
<dbReference type="AlphaFoldDB" id="A0A345HYR8"/>
<dbReference type="RefSeq" id="WP_114664383.1">
    <property type="nucleotide sequence ID" value="NZ_CP031194.1"/>
</dbReference>
<dbReference type="EMBL" id="CP031194">
    <property type="protein sequence ID" value="AXG81842.1"/>
    <property type="molecule type" value="Genomic_DNA"/>
</dbReference>
<name>A0A345HYR8_9ACTN</name>
<dbReference type="GO" id="GO:0071949">
    <property type="term" value="F:FAD binding"/>
    <property type="evidence" value="ECO:0007669"/>
    <property type="project" value="InterPro"/>
</dbReference>
<dbReference type="InterPro" id="IPR002938">
    <property type="entry name" value="FAD-bd"/>
</dbReference>
<dbReference type="SUPFAM" id="SSF51905">
    <property type="entry name" value="FAD/NAD(P)-binding domain"/>
    <property type="match status" value="1"/>
</dbReference>
<reference evidence="3" key="1">
    <citation type="submission" date="2018-07" db="EMBL/GenBank/DDBJ databases">
        <authorList>
            <person name="Zhao J."/>
        </authorList>
    </citation>
    <scope>NUCLEOTIDE SEQUENCE [LARGE SCALE GENOMIC DNA]</scope>
    <source>
        <strain evidence="3">GSSD-12</strain>
    </source>
</reference>
<dbReference type="PRINTS" id="PR00420">
    <property type="entry name" value="RNGMNOXGNASE"/>
</dbReference>
<protein>
    <submittedName>
        <fullName evidence="2">FAD-dependent oxidoreductase</fullName>
    </submittedName>
</protein>
<feature type="domain" description="FAD-binding" evidence="1">
    <location>
        <begin position="11"/>
        <end position="323"/>
    </location>
</feature>
<accession>A0A345HYR8</accession>
<dbReference type="Gene3D" id="3.50.50.60">
    <property type="entry name" value="FAD/NAD(P)-binding domain"/>
    <property type="match status" value="1"/>
</dbReference>
<dbReference type="Gene3D" id="3.30.9.10">
    <property type="entry name" value="D-Amino Acid Oxidase, subunit A, domain 2"/>
    <property type="match status" value="1"/>
</dbReference>
<evidence type="ECO:0000313" key="3">
    <source>
        <dbReference type="Proteomes" id="UP000253868"/>
    </source>
</evidence>
<dbReference type="Proteomes" id="UP000253868">
    <property type="component" value="Chromosome"/>
</dbReference>
<sequence length="406" mass="44553">MNTHSTPRQRALVVGLGISGIASALRLHQAGWEVTVLEKAGERRRGGYFIGVFGTGLAAAERMGIELPNRVSDELTTYNVDRAGRRTRAMNFTDAVPGRVRPVTRGDIEDAAFDALPAEVAIRFSSVPAALRQVDGGVEADIEDLASAEVTTERFDLVVGADGLRSTVRRLVFGSDEGRLHRLGYVLAACALPDAVPGYRGTDGLVLSEEGRSAWVFPFADRPPTLLFNYRPDDIDAEFTRPPVDSLRAAFGPEPTGETLGWLLDRFEQAPDHLFDTPEQVRLDRWHEGRVVLVGDAAWCLTLYSGMGAATGLAGADLLGTLLERHPGDVPGALREWEARLRPFIEYHQGTGMDMRRIFVSADRTEHRTRKAMNLMIGTTPGRTVFKTLQHRSKAARLKTVDIARV</sequence>
<dbReference type="InterPro" id="IPR036188">
    <property type="entry name" value="FAD/NAD-bd_sf"/>
</dbReference>
<organism evidence="2 3">
    <name type="scientific">Streptomyces paludis</name>
    <dbReference type="NCBI Taxonomy" id="2282738"/>
    <lineage>
        <taxon>Bacteria</taxon>
        <taxon>Bacillati</taxon>
        <taxon>Actinomycetota</taxon>
        <taxon>Actinomycetes</taxon>
        <taxon>Kitasatosporales</taxon>
        <taxon>Streptomycetaceae</taxon>
        <taxon>Streptomyces</taxon>
    </lineage>
</organism>